<dbReference type="InterPro" id="IPR013167">
    <property type="entry name" value="COG4_M"/>
</dbReference>
<dbReference type="Pfam" id="PF20662">
    <property type="entry name" value="COG4_C"/>
    <property type="match status" value="1"/>
</dbReference>
<reference evidence="13" key="2">
    <citation type="submission" date="2022-10" db="EMBL/GenBank/DDBJ databases">
        <authorList>
            <consortium name="ENA_rothamsted_submissions"/>
            <consortium name="culmorum"/>
            <person name="King R."/>
        </authorList>
    </citation>
    <scope>NUCLEOTIDE SEQUENCE</scope>
</reference>
<evidence type="ECO:0000256" key="7">
    <source>
        <dbReference type="ARBA" id="ARBA00022927"/>
    </source>
</evidence>
<dbReference type="FunFam" id="1.10.287.1060:FF:000014">
    <property type="entry name" value="conserved oligomeric Golgi complex subunit 4"/>
    <property type="match status" value="1"/>
</dbReference>
<evidence type="ECO:0000256" key="6">
    <source>
        <dbReference type="ARBA" id="ARBA00022448"/>
    </source>
</evidence>
<sequence>MDSNISKYADMQKAIQMELEKLETEEATLIEGLNNMLNQKVFLEDKVKGLSKLIPSLKVIKNEAQDLVNTVNDISDSSEKISSKIRSLDKARSRVDECQLRVSDLIDLEICSQGVQAAILDSDYEKGAAHVHRFLSMDQSLLKRTANDMDNVSNMLKSVRTLQDAASQLRAIVEHKFNEAVTTEDLLSIERFFKIFPLLGMHEEGIKEFCTYLRSKVCLVADKNLKSAINTPVSDKRYSVIYADTLTLLFEGLARVLDKHQPLIETYYGPGRLLSAISILQKECDVQTKRVLLEWARSRQIHKKVQQINELSRMSSSSSFSKMEKIDPKDLDILIGEITLMHYRTELYIKFIQRKVTSDADVGIPNQDERTKVVQSLEKLIKNSELSQCKHELLSHYLRLEQYYMEESVAKAVAMDTLEPGQQTSSMVDDTFFIIRKCIRRSISTGSLDGICVIINNACRVLESDFGEILRQRLRQGYPSGYLDLTQAYNVLHTSIQQGRLQSGDTEQSRTAFVVALNNADSSTDYIDALCEYVMKEIGQSVPNLNANEKGKLESCLSGLSSVTTNLKDLIEYGTQQLRSTAIKPRINPWVDAFLNANHHLTEDELSAYEAGESFVQTLIMNLETLLSSFKDILSSSNYDLFTQVLTAEVTNRFEKVIKKCTFNRLGGLVLDKEVRSLAGYMTANTSWSVRDKFARLTQMATVLNLEQVAEIHDYWGSHDGALTWRLTPSELRSVLSLRTDFKVEDIRRLKL</sequence>
<dbReference type="GO" id="GO:0007030">
    <property type="term" value="P:Golgi organization"/>
    <property type="evidence" value="ECO:0007669"/>
    <property type="project" value="TreeGrafter"/>
</dbReference>
<dbReference type="Gene3D" id="1.10.287.1060">
    <property type="entry name" value="ESAT-6-like"/>
    <property type="match status" value="1"/>
</dbReference>
<evidence type="ECO:0000256" key="10">
    <source>
        <dbReference type="ARBA" id="ARBA00031340"/>
    </source>
</evidence>
<dbReference type="FunFam" id="1.20.58.1970:FF:000002">
    <property type="entry name" value="Oligomeric Golgi complex subunit"/>
    <property type="match status" value="1"/>
</dbReference>
<dbReference type="GO" id="GO:0006890">
    <property type="term" value="P:retrograde vesicle-mediated transport, Golgi to endoplasmic reticulum"/>
    <property type="evidence" value="ECO:0007669"/>
    <property type="project" value="TreeGrafter"/>
</dbReference>
<name>A0A9N9X382_PHACE</name>
<evidence type="ECO:0000256" key="8">
    <source>
        <dbReference type="ARBA" id="ARBA00023034"/>
    </source>
</evidence>
<dbReference type="PANTHER" id="PTHR24016">
    <property type="entry name" value="CONSERVED OLIGOMERIC GOLGI COMPLEX SUBUNIT 4"/>
    <property type="match status" value="1"/>
</dbReference>
<dbReference type="InterPro" id="IPR048680">
    <property type="entry name" value="COG4_N"/>
</dbReference>
<evidence type="ECO:0000256" key="2">
    <source>
        <dbReference type="ARBA" id="ARBA00004255"/>
    </source>
</evidence>
<accession>A0A9N9X382</accession>
<feature type="domain" description="COG4 transport protein middle alpha-helical bundle" evidence="12">
    <location>
        <begin position="162"/>
        <end position="475"/>
    </location>
</feature>
<keyword evidence="11" id="KW-0175">Coiled coil</keyword>
<comment type="similarity">
    <text evidence="3">Belongs to the COG4 family.</text>
</comment>
<protein>
    <recommendedName>
        <fullName evidence="5">Conserved oligomeric Golgi complex subunit 4</fullName>
    </recommendedName>
    <alternativeName>
        <fullName evidence="10">Component of oligomeric Golgi complex 4</fullName>
    </alternativeName>
</protein>
<dbReference type="PANTHER" id="PTHR24016:SF0">
    <property type="entry name" value="CONSERVED OLIGOMERIC GOLGI COMPLEX SUBUNIT 4"/>
    <property type="match status" value="1"/>
</dbReference>
<dbReference type="Gene3D" id="1.20.58.1970">
    <property type="match status" value="1"/>
</dbReference>
<dbReference type="SMART" id="SM00762">
    <property type="entry name" value="Cog4"/>
    <property type="match status" value="1"/>
</dbReference>
<comment type="function">
    <text evidence="1">Required for normal Golgi function.</text>
</comment>
<keyword evidence="9" id="KW-0472">Membrane</keyword>
<dbReference type="GO" id="GO:0015031">
    <property type="term" value="P:protein transport"/>
    <property type="evidence" value="ECO:0007669"/>
    <property type="project" value="UniProtKB-KW"/>
</dbReference>
<dbReference type="EMBL" id="OU896715">
    <property type="protein sequence ID" value="CAG9825046.1"/>
    <property type="molecule type" value="Genomic_DNA"/>
</dbReference>
<organism evidence="13 14">
    <name type="scientific">Phaedon cochleariae</name>
    <name type="common">Mustard beetle</name>
    <dbReference type="NCBI Taxonomy" id="80249"/>
    <lineage>
        <taxon>Eukaryota</taxon>
        <taxon>Metazoa</taxon>
        <taxon>Ecdysozoa</taxon>
        <taxon>Arthropoda</taxon>
        <taxon>Hexapoda</taxon>
        <taxon>Insecta</taxon>
        <taxon>Pterygota</taxon>
        <taxon>Neoptera</taxon>
        <taxon>Endopterygota</taxon>
        <taxon>Coleoptera</taxon>
        <taxon>Polyphaga</taxon>
        <taxon>Cucujiformia</taxon>
        <taxon>Chrysomeloidea</taxon>
        <taxon>Chrysomelidae</taxon>
        <taxon>Chrysomelinae</taxon>
        <taxon>Chrysomelini</taxon>
        <taxon>Phaedon</taxon>
    </lineage>
</organism>
<evidence type="ECO:0000256" key="9">
    <source>
        <dbReference type="ARBA" id="ARBA00023136"/>
    </source>
</evidence>
<evidence type="ECO:0000313" key="13">
    <source>
        <dbReference type="EMBL" id="CAG9825046.1"/>
    </source>
</evidence>
<dbReference type="GO" id="GO:0000139">
    <property type="term" value="C:Golgi membrane"/>
    <property type="evidence" value="ECO:0007669"/>
    <property type="project" value="UniProtKB-SubCell"/>
</dbReference>
<gene>
    <name evidence="13" type="ORF">PHAECO_LOCUS13036</name>
</gene>
<evidence type="ECO:0000256" key="5">
    <source>
        <dbReference type="ARBA" id="ARBA00020975"/>
    </source>
</evidence>
<evidence type="ECO:0000259" key="12">
    <source>
        <dbReference type="SMART" id="SM00762"/>
    </source>
</evidence>
<comment type="subunit">
    <text evidence="4">Component of the conserved oligomeric Golgi complex which is composed of eight different subunits and is required for normal Golgi morphology and localization.</text>
</comment>
<evidence type="ECO:0000256" key="4">
    <source>
        <dbReference type="ARBA" id="ARBA00011166"/>
    </source>
</evidence>
<reference evidence="13" key="1">
    <citation type="submission" date="2022-01" db="EMBL/GenBank/DDBJ databases">
        <authorList>
            <person name="King R."/>
        </authorList>
    </citation>
    <scope>NUCLEOTIDE SEQUENCE</scope>
</reference>
<dbReference type="GO" id="GO:0017119">
    <property type="term" value="C:Golgi transport complex"/>
    <property type="evidence" value="ECO:0007669"/>
    <property type="project" value="TreeGrafter"/>
</dbReference>
<proteinExistence type="inferred from homology"/>
<dbReference type="InterPro" id="IPR048684">
    <property type="entry name" value="COG4_C"/>
</dbReference>
<keyword evidence="14" id="KW-1185">Reference proteome</keyword>
<dbReference type="InterPro" id="IPR048682">
    <property type="entry name" value="COG4"/>
</dbReference>
<dbReference type="AlphaFoldDB" id="A0A9N9X382"/>
<keyword evidence="6" id="KW-0813">Transport</keyword>
<keyword evidence="7" id="KW-0653">Protein transport</keyword>
<dbReference type="Proteomes" id="UP001153737">
    <property type="component" value="Chromosome 9"/>
</dbReference>
<dbReference type="Pfam" id="PF20663">
    <property type="entry name" value="COG4_N"/>
    <property type="match status" value="1"/>
</dbReference>
<keyword evidence="8" id="KW-0333">Golgi apparatus</keyword>
<comment type="subcellular location">
    <subcellularLocation>
        <location evidence="2">Golgi apparatus membrane</location>
        <topology evidence="2">Peripheral membrane protein</topology>
        <orientation evidence="2">Cytoplasmic side</orientation>
    </subcellularLocation>
</comment>
<evidence type="ECO:0000256" key="1">
    <source>
        <dbReference type="ARBA" id="ARBA00003627"/>
    </source>
</evidence>
<dbReference type="OrthoDB" id="47059at2759"/>
<evidence type="ECO:0000256" key="3">
    <source>
        <dbReference type="ARBA" id="ARBA00009215"/>
    </source>
</evidence>
<evidence type="ECO:0000256" key="11">
    <source>
        <dbReference type="SAM" id="Coils"/>
    </source>
</evidence>
<evidence type="ECO:0000313" key="14">
    <source>
        <dbReference type="Proteomes" id="UP001153737"/>
    </source>
</evidence>
<dbReference type="Pfam" id="PF08318">
    <property type="entry name" value="COG4_m"/>
    <property type="match status" value="1"/>
</dbReference>
<feature type="coiled-coil region" evidence="11">
    <location>
        <begin position="5"/>
        <end position="39"/>
    </location>
</feature>